<evidence type="ECO:0000313" key="3">
    <source>
        <dbReference type="Proteomes" id="UP001209083"/>
    </source>
</evidence>
<dbReference type="Proteomes" id="UP001209083">
    <property type="component" value="Chromosome"/>
</dbReference>
<dbReference type="RefSeq" id="WP_349638968.1">
    <property type="nucleotide sequence ID" value="NZ_CP090958.1"/>
</dbReference>
<dbReference type="InterPro" id="IPR001451">
    <property type="entry name" value="Hexapep"/>
</dbReference>
<dbReference type="PANTHER" id="PTHR42811">
    <property type="entry name" value="SERINE ACETYLTRANSFERASE"/>
    <property type="match status" value="1"/>
</dbReference>
<evidence type="ECO:0000313" key="2">
    <source>
        <dbReference type="EMBL" id="WGW12169.1"/>
    </source>
</evidence>
<organism evidence="2 3">
    <name type="scientific">Saxibacter everestensis</name>
    <dbReference type="NCBI Taxonomy" id="2909229"/>
    <lineage>
        <taxon>Bacteria</taxon>
        <taxon>Bacillati</taxon>
        <taxon>Actinomycetota</taxon>
        <taxon>Actinomycetes</taxon>
        <taxon>Micrococcales</taxon>
        <taxon>Brevibacteriaceae</taxon>
        <taxon>Saxibacter</taxon>
    </lineage>
</organism>
<dbReference type="EMBL" id="CP090958">
    <property type="protein sequence ID" value="WGW12169.1"/>
    <property type="molecule type" value="Genomic_DNA"/>
</dbReference>
<dbReference type="Gene3D" id="2.160.10.10">
    <property type="entry name" value="Hexapeptide repeat proteins"/>
    <property type="match status" value="1"/>
</dbReference>
<accession>A0ABY8QT44</accession>
<dbReference type="Pfam" id="PF00132">
    <property type="entry name" value="Hexapep"/>
    <property type="match status" value="1"/>
</dbReference>
<name>A0ABY8QT44_9MICO</name>
<dbReference type="SUPFAM" id="SSF51161">
    <property type="entry name" value="Trimeric LpxA-like enzymes"/>
    <property type="match status" value="1"/>
</dbReference>
<keyword evidence="3" id="KW-1185">Reference proteome</keyword>
<gene>
    <name evidence="2" type="ORF">LWF01_19150</name>
</gene>
<dbReference type="InterPro" id="IPR011004">
    <property type="entry name" value="Trimer_LpxA-like_sf"/>
</dbReference>
<reference evidence="2 3" key="1">
    <citation type="submission" date="2023-05" db="EMBL/GenBank/DDBJ databases">
        <title>Lithophilousrod everest ZFBP1038 complete genpme.</title>
        <authorList>
            <person name="Tian M."/>
        </authorList>
    </citation>
    <scope>NUCLEOTIDE SEQUENCE [LARGE SCALE GENOMIC DNA]</scope>
    <source>
        <strain evidence="2 3">ZFBP1038</strain>
    </source>
</reference>
<protein>
    <recommendedName>
        <fullName evidence="1">Serine acetyltransferase</fullName>
    </recommendedName>
</protein>
<sequence length="138" mass="14535">MSQNGWIARLAFVATRIRMARLSQRLGLSIPPGAFGPGLCIPHYGTIVVNDKARFGSFCRIHASTNIGEYNGAAPIVGDEVYIGPGAVIYGNAWIGDRVIVGANSVVTGEFPADVTIAGAPARVIANKGRTLRQNIEG</sequence>
<proteinExistence type="predicted"/>
<dbReference type="PIRSF" id="PIRSF000441">
    <property type="entry name" value="CysE"/>
    <property type="match status" value="1"/>
</dbReference>
<dbReference type="InterPro" id="IPR005881">
    <property type="entry name" value="Ser_O-AcTrfase"/>
</dbReference>
<evidence type="ECO:0000256" key="1">
    <source>
        <dbReference type="ARBA" id="ARBA00018522"/>
    </source>
</evidence>